<proteinExistence type="predicted"/>
<dbReference type="NCBIfam" id="NF033487">
    <property type="entry name" value="Lacal_2735_fam"/>
    <property type="match status" value="1"/>
</dbReference>
<accession>A0ABW3XYR7</accession>
<name>A0ABW3XYR7_9FLAO</name>
<sequence>MNLKLTYKPISLSIMKANKSYLSREEKLKAKIKSLIEQWFDLAQTNKKESDQKFEEAKNLLQELKLLRNS</sequence>
<dbReference type="Proteomes" id="UP001597201">
    <property type="component" value="Unassembled WGS sequence"/>
</dbReference>
<feature type="coiled-coil region" evidence="1">
    <location>
        <begin position="18"/>
        <end position="67"/>
    </location>
</feature>
<evidence type="ECO:0000256" key="1">
    <source>
        <dbReference type="SAM" id="Coils"/>
    </source>
</evidence>
<protein>
    <submittedName>
        <fullName evidence="2">Lacal_2735 family protein</fullName>
    </submittedName>
</protein>
<dbReference type="RefSeq" id="WP_377176614.1">
    <property type="nucleotide sequence ID" value="NZ_JBHTMY010000002.1"/>
</dbReference>
<gene>
    <name evidence="2" type="ORF">ACFQ39_03800</name>
</gene>
<organism evidence="2 3">
    <name type="scientific">Namhaeicola litoreus</name>
    <dbReference type="NCBI Taxonomy" id="1052145"/>
    <lineage>
        <taxon>Bacteria</taxon>
        <taxon>Pseudomonadati</taxon>
        <taxon>Bacteroidota</taxon>
        <taxon>Flavobacteriia</taxon>
        <taxon>Flavobacteriales</taxon>
        <taxon>Flavobacteriaceae</taxon>
        <taxon>Namhaeicola</taxon>
    </lineage>
</organism>
<dbReference type="InterPro" id="IPR045493">
    <property type="entry name" value="DUF6435"/>
</dbReference>
<comment type="caution">
    <text evidence="2">The sequence shown here is derived from an EMBL/GenBank/DDBJ whole genome shotgun (WGS) entry which is preliminary data.</text>
</comment>
<dbReference type="EMBL" id="JBHTMY010000002">
    <property type="protein sequence ID" value="MFD1314729.1"/>
    <property type="molecule type" value="Genomic_DNA"/>
</dbReference>
<keyword evidence="1" id="KW-0175">Coiled coil</keyword>
<evidence type="ECO:0000313" key="3">
    <source>
        <dbReference type="Proteomes" id="UP001597201"/>
    </source>
</evidence>
<evidence type="ECO:0000313" key="2">
    <source>
        <dbReference type="EMBL" id="MFD1314729.1"/>
    </source>
</evidence>
<keyword evidence="3" id="KW-1185">Reference proteome</keyword>
<reference evidence="3" key="1">
    <citation type="journal article" date="2019" name="Int. J. Syst. Evol. Microbiol.">
        <title>The Global Catalogue of Microorganisms (GCM) 10K type strain sequencing project: providing services to taxonomists for standard genome sequencing and annotation.</title>
        <authorList>
            <consortium name="The Broad Institute Genomics Platform"/>
            <consortium name="The Broad Institute Genome Sequencing Center for Infectious Disease"/>
            <person name="Wu L."/>
            <person name="Ma J."/>
        </authorList>
    </citation>
    <scope>NUCLEOTIDE SEQUENCE [LARGE SCALE GENOMIC DNA]</scope>
    <source>
        <strain evidence="3">CCUG 61485</strain>
    </source>
</reference>